<dbReference type="CDD" id="cd06259">
    <property type="entry name" value="YdcF-like"/>
    <property type="match status" value="1"/>
</dbReference>
<dbReference type="PANTHER" id="PTHR30336">
    <property type="entry name" value="INNER MEMBRANE PROTEIN, PROBABLE PERMEASE"/>
    <property type="match status" value="1"/>
</dbReference>
<keyword evidence="4" id="KW-1185">Reference proteome</keyword>
<accession>A0A1M6H6I2</accession>
<feature type="transmembrane region" description="Helical" evidence="1">
    <location>
        <begin position="32"/>
        <end position="51"/>
    </location>
</feature>
<keyword evidence="1" id="KW-1133">Transmembrane helix</keyword>
<dbReference type="InterPro" id="IPR003848">
    <property type="entry name" value="DUF218"/>
</dbReference>
<evidence type="ECO:0000259" key="2">
    <source>
        <dbReference type="Pfam" id="PF02698"/>
    </source>
</evidence>
<dbReference type="GO" id="GO:0043164">
    <property type="term" value="P:Gram-negative-bacterium-type cell wall biogenesis"/>
    <property type="evidence" value="ECO:0007669"/>
    <property type="project" value="TreeGrafter"/>
</dbReference>
<dbReference type="GO" id="GO:0005886">
    <property type="term" value="C:plasma membrane"/>
    <property type="evidence" value="ECO:0007669"/>
    <property type="project" value="TreeGrafter"/>
</dbReference>
<sequence length="254" mass="28981">MKKNMWILFTILGIINILYFVALLGFSTRISFSGFFALAGCAFLFLAFIFYKNMIFNNKFLIMLFSGGKIILILFLTSFVIIQSFIIYHGNKSYTKKTDYLVILGAGLNGDKLSLSLLKRMEKSIEYLKLHPDSTVVVSGGQGPNETISEAEAMKRYLVSQGIKEEQIIKEDKSTNTMENLKFTKKKLDEVNKKEGNYEITIVTSGFHMFRSKILAARNGFKAHGYPSSTYAVLIPNFYVREYFAVIKSFIFDR</sequence>
<gene>
    <name evidence="3" type="ORF">SAMN05444401_2391</name>
</gene>
<name>A0A1M6H6I2_9CLOT</name>
<dbReference type="InterPro" id="IPR051599">
    <property type="entry name" value="Cell_Envelope_Assoc"/>
</dbReference>
<keyword evidence="1" id="KW-0812">Transmembrane</keyword>
<dbReference type="InterPro" id="IPR014729">
    <property type="entry name" value="Rossmann-like_a/b/a_fold"/>
</dbReference>
<protein>
    <submittedName>
        <fullName evidence="3">Uncharacterized SAM-binding protein YcdF, DUF218 family</fullName>
    </submittedName>
</protein>
<dbReference type="EMBL" id="FQZO01000003">
    <property type="protein sequence ID" value="SHJ17838.1"/>
    <property type="molecule type" value="Genomic_DNA"/>
</dbReference>
<reference evidence="3 4" key="1">
    <citation type="submission" date="2016-11" db="EMBL/GenBank/DDBJ databases">
        <authorList>
            <person name="Jaros S."/>
            <person name="Januszkiewicz K."/>
            <person name="Wedrychowicz H."/>
        </authorList>
    </citation>
    <scope>NUCLEOTIDE SEQUENCE [LARGE SCALE GENOMIC DNA]</scope>
    <source>
        <strain evidence="3 4">DSM 21864</strain>
    </source>
</reference>
<feature type="domain" description="DUF218" evidence="2">
    <location>
        <begin position="99"/>
        <end position="244"/>
    </location>
</feature>
<dbReference type="OrthoDB" id="9782395at2"/>
<evidence type="ECO:0000313" key="4">
    <source>
        <dbReference type="Proteomes" id="UP000184080"/>
    </source>
</evidence>
<feature type="transmembrane region" description="Helical" evidence="1">
    <location>
        <begin position="63"/>
        <end position="88"/>
    </location>
</feature>
<keyword evidence="1" id="KW-0472">Membrane</keyword>
<dbReference type="Proteomes" id="UP000184080">
    <property type="component" value="Unassembled WGS sequence"/>
</dbReference>
<dbReference type="STRING" id="1121298.SAMN05444401_2391"/>
<feature type="transmembrane region" description="Helical" evidence="1">
    <location>
        <begin position="7"/>
        <end position="26"/>
    </location>
</feature>
<dbReference type="PANTHER" id="PTHR30336:SF4">
    <property type="entry name" value="ENVELOPE BIOGENESIS FACTOR ELYC"/>
    <property type="match status" value="1"/>
</dbReference>
<proteinExistence type="predicted"/>
<dbReference type="GO" id="GO:0000270">
    <property type="term" value="P:peptidoglycan metabolic process"/>
    <property type="evidence" value="ECO:0007669"/>
    <property type="project" value="TreeGrafter"/>
</dbReference>
<dbReference type="Gene3D" id="3.40.50.620">
    <property type="entry name" value="HUPs"/>
    <property type="match status" value="1"/>
</dbReference>
<organism evidence="3 4">
    <name type="scientific">Clostridium amylolyticum</name>
    <dbReference type="NCBI Taxonomy" id="1121298"/>
    <lineage>
        <taxon>Bacteria</taxon>
        <taxon>Bacillati</taxon>
        <taxon>Bacillota</taxon>
        <taxon>Clostridia</taxon>
        <taxon>Eubacteriales</taxon>
        <taxon>Clostridiaceae</taxon>
        <taxon>Clostridium</taxon>
    </lineage>
</organism>
<dbReference type="Pfam" id="PF02698">
    <property type="entry name" value="DUF218"/>
    <property type="match status" value="1"/>
</dbReference>
<evidence type="ECO:0000313" key="3">
    <source>
        <dbReference type="EMBL" id="SHJ17838.1"/>
    </source>
</evidence>
<dbReference type="AlphaFoldDB" id="A0A1M6H6I2"/>
<evidence type="ECO:0000256" key="1">
    <source>
        <dbReference type="SAM" id="Phobius"/>
    </source>
</evidence>
<dbReference type="RefSeq" id="WP_073006794.1">
    <property type="nucleotide sequence ID" value="NZ_FQZO01000003.1"/>
</dbReference>